<feature type="compositionally biased region" description="Polar residues" evidence="1">
    <location>
        <begin position="40"/>
        <end position="59"/>
    </location>
</feature>
<feature type="non-terminal residue" evidence="2">
    <location>
        <position position="84"/>
    </location>
</feature>
<dbReference type="AlphaFoldDB" id="A0A392SMH9"/>
<feature type="region of interest" description="Disordered" evidence="1">
    <location>
        <begin position="33"/>
        <end position="84"/>
    </location>
</feature>
<feature type="compositionally biased region" description="Polar residues" evidence="1">
    <location>
        <begin position="73"/>
        <end position="84"/>
    </location>
</feature>
<feature type="non-terminal residue" evidence="2">
    <location>
        <position position="1"/>
    </location>
</feature>
<comment type="caution">
    <text evidence="2">The sequence shown here is derived from an EMBL/GenBank/DDBJ whole genome shotgun (WGS) entry which is preliminary data.</text>
</comment>
<dbReference type="EMBL" id="LXQA010411375">
    <property type="protein sequence ID" value="MCI50091.1"/>
    <property type="molecule type" value="Genomic_DNA"/>
</dbReference>
<sequence length="84" mass="9442">GFFIKIGEIPCSLGDSCCDVDFLITDSEEDKHSKDFETESMLSAVSQNSQNRSRVQAFSSPIKVKRKHDGNVRFSQDQDQNGKK</sequence>
<evidence type="ECO:0000256" key="1">
    <source>
        <dbReference type="SAM" id="MobiDB-lite"/>
    </source>
</evidence>
<keyword evidence="3" id="KW-1185">Reference proteome</keyword>
<proteinExistence type="predicted"/>
<name>A0A392SMH9_9FABA</name>
<protein>
    <submittedName>
        <fullName evidence="2">Uncharacterized protein</fullName>
    </submittedName>
</protein>
<organism evidence="2 3">
    <name type="scientific">Trifolium medium</name>
    <dbReference type="NCBI Taxonomy" id="97028"/>
    <lineage>
        <taxon>Eukaryota</taxon>
        <taxon>Viridiplantae</taxon>
        <taxon>Streptophyta</taxon>
        <taxon>Embryophyta</taxon>
        <taxon>Tracheophyta</taxon>
        <taxon>Spermatophyta</taxon>
        <taxon>Magnoliopsida</taxon>
        <taxon>eudicotyledons</taxon>
        <taxon>Gunneridae</taxon>
        <taxon>Pentapetalae</taxon>
        <taxon>rosids</taxon>
        <taxon>fabids</taxon>
        <taxon>Fabales</taxon>
        <taxon>Fabaceae</taxon>
        <taxon>Papilionoideae</taxon>
        <taxon>50 kb inversion clade</taxon>
        <taxon>NPAAA clade</taxon>
        <taxon>Hologalegina</taxon>
        <taxon>IRL clade</taxon>
        <taxon>Trifolieae</taxon>
        <taxon>Trifolium</taxon>
    </lineage>
</organism>
<evidence type="ECO:0000313" key="2">
    <source>
        <dbReference type="EMBL" id="MCI50091.1"/>
    </source>
</evidence>
<accession>A0A392SMH9</accession>
<dbReference type="Proteomes" id="UP000265520">
    <property type="component" value="Unassembled WGS sequence"/>
</dbReference>
<reference evidence="2 3" key="1">
    <citation type="journal article" date="2018" name="Front. Plant Sci.">
        <title>Red Clover (Trifolium pratense) and Zigzag Clover (T. medium) - A Picture of Genomic Similarities and Differences.</title>
        <authorList>
            <person name="Dluhosova J."/>
            <person name="Istvanek J."/>
            <person name="Nedelnik J."/>
            <person name="Repkova J."/>
        </authorList>
    </citation>
    <scope>NUCLEOTIDE SEQUENCE [LARGE SCALE GENOMIC DNA]</scope>
    <source>
        <strain evidence="3">cv. 10/8</strain>
        <tissue evidence="2">Leaf</tissue>
    </source>
</reference>
<evidence type="ECO:0000313" key="3">
    <source>
        <dbReference type="Proteomes" id="UP000265520"/>
    </source>
</evidence>